<protein>
    <submittedName>
        <fullName evidence="1">Uncharacterized protein</fullName>
    </submittedName>
</protein>
<organism evidence="1 3">
    <name type="scientific">Didymodactylos carnosus</name>
    <dbReference type="NCBI Taxonomy" id="1234261"/>
    <lineage>
        <taxon>Eukaryota</taxon>
        <taxon>Metazoa</taxon>
        <taxon>Spiralia</taxon>
        <taxon>Gnathifera</taxon>
        <taxon>Rotifera</taxon>
        <taxon>Eurotatoria</taxon>
        <taxon>Bdelloidea</taxon>
        <taxon>Philodinida</taxon>
        <taxon>Philodinidae</taxon>
        <taxon>Didymodactylos</taxon>
    </lineage>
</organism>
<dbReference type="EMBL" id="CAJNOK010021371">
    <property type="protein sequence ID" value="CAF1331483.1"/>
    <property type="molecule type" value="Genomic_DNA"/>
</dbReference>
<evidence type="ECO:0000313" key="1">
    <source>
        <dbReference type="EMBL" id="CAF1331483.1"/>
    </source>
</evidence>
<sequence length="153" mass="18204">MPKRMSRDSSEVSSRQKRSKLVDLNSELDEFARDNNIDVNQVIEYLLYQRNYNTNKYLAKVGDELYKTADLEEMTRAKRDVDHTLALQSHINLSQNYVDFCKGFSKDFVHIPNRNVIREHAEKFIPTVEEYRRSRGIMVTIINFKKERPWPFV</sequence>
<dbReference type="Proteomes" id="UP000682733">
    <property type="component" value="Unassembled WGS sequence"/>
</dbReference>
<comment type="caution">
    <text evidence="1">The sequence shown here is derived from an EMBL/GenBank/DDBJ whole genome shotgun (WGS) entry which is preliminary data.</text>
</comment>
<gene>
    <name evidence="1" type="ORF">OVA965_LOCUS29910</name>
    <name evidence="2" type="ORF">TMI583_LOCUS30699</name>
</gene>
<dbReference type="EMBL" id="CAJOBA010042990">
    <property type="protein sequence ID" value="CAF4142870.1"/>
    <property type="molecule type" value="Genomic_DNA"/>
</dbReference>
<dbReference type="Proteomes" id="UP000677228">
    <property type="component" value="Unassembled WGS sequence"/>
</dbReference>
<proteinExistence type="predicted"/>
<evidence type="ECO:0000313" key="2">
    <source>
        <dbReference type="EMBL" id="CAF4142870.1"/>
    </source>
</evidence>
<dbReference type="AlphaFoldDB" id="A0A8S2F3D8"/>
<evidence type="ECO:0000313" key="3">
    <source>
        <dbReference type="Proteomes" id="UP000677228"/>
    </source>
</evidence>
<reference evidence="1" key="1">
    <citation type="submission" date="2021-02" db="EMBL/GenBank/DDBJ databases">
        <authorList>
            <person name="Nowell W R."/>
        </authorList>
    </citation>
    <scope>NUCLEOTIDE SEQUENCE</scope>
</reference>
<accession>A0A8S2F3D8</accession>
<name>A0A8S2F3D8_9BILA</name>